<gene>
    <name evidence="2" type="ORF">HHL28_07860</name>
</gene>
<feature type="domain" description="PhoD-like phosphatase" evidence="1">
    <location>
        <begin position="150"/>
        <end position="364"/>
    </location>
</feature>
<dbReference type="KEGG" id="acru:HHL28_07860"/>
<protein>
    <submittedName>
        <fullName evidence="2">Alkaline phosphatase family protein</fullName>
    </submittedName>
</protein>
<dbReference type="GO" id="GO:0016020">
    <property type="term" value="C:membrane"/>
    <property type="evidence" value="ECO:0007669"/>
    <property type="project" value="TreeGrafter"/>
</dbReference>
<dbReference type="InterPro" id="IPR029052">
    <property type="entry name" value="Metallo-depent_PP-like"/>
</dbReference>
<reference evidence="2" key="1">
    <citation type="submission" date="2020-04" db="EMBL/GenBank/DDBJ databases">
        <title>A desert anoxygenic phototrophic bacterium fixes CO2 using RubisCO under aerobic conditions.</title>
        <authorList>
            <person name="Tang K."/>
        </authorList>
    </citation>
    <scope>NUCLEOTIDE SEQUENCE [LARGE SCALE GENOMIC DNA]</scope>
    <source>
        <strain evidence="2">MIMtkB3</strain>
    </source>
</reference>
<sequence>MRRDLKIRGVGRRRAGPDIVIGPLLHARGAQAGGVVLPRWRLSATALLAGEREPPDLRVEGVGLPVPPRFLHDYGPVLKGKGPLRLWRWDFAVPRGLQDSRSAYGFDGDERRWYLDVPGTAIPPRIAYTACGGCEDESQIAAAGLSRNARWGHLLGRHRASPYHLLLAGGDQVYADGLWEGVPELADAALLSLSRRAALDAPPGLDASLDRWFLEVYRHAWTQPETAAVLASVPGLRMWDDHDILDGWGSHPEPVLDSPLYRAIYAAARRAFRLFQIGMPEDDPAETLLADEPPSFTQGLVVNGVGILALDLRSERRPTRVMSSRSLDALPGWLERFRGCRHLLLMSSVPMIFPSFSLVERLLNWIPGRQAMEDDLRDQWRSPTHREEWERVLRLLAGFMRESRCRITVLSGEVHLGTVGVIRGLDLELWQLVSSGIVHPAPTGLPLDMLERAARRTETLFDGLTLEMPGFPETGRKLLGTRNWLSLTATNDGGIEAEWHAESGPTPLRLSIPGL</sequence>
<dbReference type="Gene3D" id="3.60.21.70">
    <property type="entry name" value="PhoD-like phosphatase"/>
    <property type="match status" value="1"/>
</dbReference>
<dbReference type="InterPro" id="IPR038607">
    <property type="entry name" value="PhoD-like_sf"/>
</dbReference>
<dbReference type="InterPro" id="IPR043904">
    <property type="entry name" value="PhoD_2-like"/>
</dbReference>
<dbReference type="AlphaFoldDB" id="A0A858R747"/>
<keyword evidence="3" id="KW-1185">Reference proteome</keyword>
<evidence type="ECO:0000259" key="1">
    <source>
        <dbReference type="Pfam" id="PF19050"/>
    </source>
</evidence>
<dbReference type="CDD" id="cd07389">
    <property type="entry name" value="MPP_PhoD"/>
    <property type="match status" value="1"/>
</dbReference>
<dbReference type="Proteomes" id="UP000501891">
    <property type="component" value="Chromosome"/>
</dbReference>
<proteinExistence type="predicted"/>
<name>A0A858R747_9PROT</name>
<dbReference type="SUPFAM" id="SSF56300">
    <property type="entry name" value="Metallo-dependent phosphatases"/>
    <property type="match status" value="1"/>
</dbReference>
<accession>A0A858R747</accession>
<organism evidence="2 3">
    <name type="scientific">Aerophototrophica crusticola</name>
    <dbReference type="NCBI Taxonomy" id="1709002"/>
    <lineage>
        <taxon>Bacteria</taxon>
        <taxon>Pseudomonadati</taxon>
        <taxon>Pseudomonadota</taxon>
        <taxon>Alphaproteobacteria</taxon>
        <taxon>Rhodospirillales</taxon>
        <taxon>Rhodospirillaceae</taxon>
        <taxon>Aerophototrophica</taxon>
    </lineage>
</organism>
<dbReference type="PANTHER" id="PTHR46689">
    <property type="entry name" value="MEMBRANE PROTEIN, PUTATIVE-RELATED"/>
    <property type="match status" value="1"/>
</dbReference>
<evidence type="ECO:0000313" key="3">
    <source>
        <dbReference type="Proteomes" id="UP000501891"/>
    </source>
</evidence>
<dbReference type="InterPro" id="IPR018946">
    <property type="entry name" value="PhoD-like_MPP"/>
</dbReference>
<dbReference type="Pfam" id="PF19050">
    <property type="entry name" value="PhoD_2"/>
    <property type="match status" value="1"/>
</dbReference>
<dbReference type="PANTHER" id="PTHR46689:SF1">
    <property type="entry name" value="PHOD-LIKE PHOSPHATASE DOMAIN-CONTAINING PROTEIN"/>
    <property type="match status" value="1"/>
</dbReference>
<dbReference type="EMBL" id="CP051775">
    <property type="protein sequence ID" value="QJE73013.1"/>
    <property type="molecule type" value="Genomic_DNA"/>
</dbReference>
<evidence type="ECO:0000313" key="2">
    <source>
        <dbReference type="EMBL" id="QJE73013.1"/>
    </source>
</evidence>